<dbReference type="STRING" id="561061.SAMN05660862_1342"/>
<evidence type="ECO:0008006" key="3">
    <source>
        <dbReference type="Google" id="ProtNLM"/>
    </source>
</evidence>
<sequence>MNRFFTKKSRWLVPLFLLTLGSCEKSEKREYPLLPTEKDPEMDITSYGVLSVNRENSGGNTAKEGSLKVVDNDYSTKFLINPYQNDLYIQLAFPGGIAVTSYIVASADDAPARDPKDWELVGSNDMQAWTVIDKKEGYVFSARNQKVRFDTSNKEKYKYYRFNVKAISGGTGLFQMAELRLINDPQVQ</sequence>
<gene>
    <name evidence="1" type="ORF">SAMN05660862_1342</name>
</gene>
<evidence type="ECO:0000313" key="1">
    <source>
        <dbReference type="EMBL" id="SMG21412.1"/>
    </source>
</evidence>
<organism evidence="1 2">
    <name type="scientific">Sphingobacterium psychroaquaticum</name>
    <dbReference type="NCBI Taxonomy" id="561061"/>
    <lineage>
        <taxon>Bacteria</taxon>
        <taxon>Pseudomonadati</taxon>
        <taxon>Bacteroidota</taxon>
        <taxon>Sphingobacteriia</taxon>
        <taxon>Sphingobacteriales</taxon>
        <taxon>Sphingobacteriaceae</taxon>
        <taxon>Sphingobacterium</taxon>
    </lineage>
</organism>
<keyword evidence="2" id="KW-1185">Reference proteome</keyword>
<dbReference type="InterPro" id="IPR008979">
    <property type="entry name" value="Galactose-bd-like_sf"/>
</dbReference>
<proteinExistence type="predicted"/>
<dbReference type="Proteomes" id="UP000192980">
    <property type="component" value="Unassembled WGS sequence"/>
</dbReference>
<dbReference type="EMBL" id="FXAU01000002">
    <property type="protein sequence ID" value="SMG21412.1"/>
    <property type="molecule type" value="Genomic_DNA"/>
</dbReference>
<reference evidence="1 2" key="1">
    <citation type="submission" date="2017-04" db="EMBL/GenBank/DDBJ databases">
        <authorList>
            <person name="Afonso C.L."/>
            <person name="Miller P.J."/>
            <person name="Scott M.A."/>
            <person name="Spackman E."/>
            <person name="Goraichik I."/>
            <person name="Dimitrov K.M."/>
            <person name="Suarez D.L."/>
            <person name="Swayne D.E."/>
        </authorList>
    </citation>
    <scope>NUCLEOTIDE SEQUENCE [LARGE SCALE GENOMIC DNA]</scope>
    <source>
        <strain evidence="1 2">DSM 22418</strain>
    </source>
</reference>
<dbReference type="Gene3D" id="2.60.120.260">
    <property type="entry name" value="Galactose-binding domain-like"/>
    <property type="match status" value="1"/>
</dbReference>
<evidence type="ECO:0000313" key="2">
    <source>
        <dbReference type="Proteomes" id="UP000192980"/>
    </source>
</evidence>
<dbReference type="SUPFAM" id="SSF49785">
    <property type="entry name" value="Galactose-binding domain-like"/>
    <property type="match status" value="1"/>
</dbReference>
<name>A0A1X7J2B3_9SPHI</name>
<protein>
    <recommendedName>
        <fullName evidence="3">F5/8 type C domain-containing protein</fullName>
    </recommendedName>
</protein>
<dbReference type="AlphaFoldDB" id="A0A1X7J2B3"/>
<dbReference type="PROSITE" id="PS51257">
    <property type="entry name" value="PROKAR_LIPOPROTEIN"/>
    <property type="match status" value="1"/>
</dbReference>
<dbReference type="RefSeq" id="WP_234991120.1">
    <property type="nucleotide sequence ID" value="NZ_FXAU01000002.1"/>
</dbReference>
<accession>A0A1X7J2B3</accession>